<name>A0A7V4NER8_FERPE</name>
<dbReference type="GO" id="GO:0015667">
    <property type="term" value="F:site-specific DNA-methyltransferase (cytosine-N4-specific) activity"/>
    <property type="evidence" value="ECO:0007669"/>
    <property type="project" value="UniProtKB-EC"/>
</dbReference>
<evidence type="ECO:0000256" key="2">
    <source>
        <dbReference type="ARBA" id="ARBA00022603"/>
    </source>
</evidence>
<dbReference type="GO" id="GO:0005737">
    <property type="term" value="C:cytoplasm"/>
    <property type="evidence" value="ECO:0007669"/>
    <property type="project" value="TreeGrafter"/>
</dbReference>
<comment type="similarity">
    <text evidence="1">Belongs to the N(4)/N(6)-methyltransferase family. N(4) subfamily.</text>
</comment>
<dbReference type="GO" id="GO:0003677">
    <property type="term" value="F:DNA binding"/>
    <property type="evidence" value="ECO:0007669"/>
    <property type="project" value="UniProtKB-KW"/>
</dbReference>
<dbReference type="SUPFAM" id="SSF53335">
    <property type="entry name" value="S-adenosyl-L-methionine-dependent methyltransferases"/>
    <property type="match status" value="1"/>
</dbReference>
<keyword evidence="5" id="KW-0680">Restriction system</keyword>
<evidence type="ECO:0000256" key="6">
    <source>
        <dbReference type="ARBA" id="ARBA00023125"/>
    </source>
</evidence>
<dbReference type="EC" id="2.1.1.-" evidence="8"/>
<dbReference type="PROSITE" id="PS00093">
    <property type="entry name" value="N4_MTASE"/>
    <property type="match status" value="1"/>
</dbReference>
<evidence type="ECO:0000313" key="10">
    <source>
        <dbReference type="EMBL" id="HGU52214.1"/>
    </source>
</evidence>
<keyword evidence="3 10" id="KW-0808">Transferase</keyword>
<reference evidence="10" key="1">
    <citation type="journal article" date="2020" name="mSystems">
        <title>Genome- and Community-Level Interaction Insights into Carbon Utilization and Element Cycling Functions of Hydrothermarchaeota in Hydrothermal Sediment.</title>
        <authorList>
            <person name="Zhou Z."/>
            <person name="Liu Y."/>
            <person name="Xu W."/>
            <person name="Pan J."/>
            <person name="Luo Z.H."/>
            <person name="Li M."/>
        </authorList>
    </citation>
    <scope>NUCLEOTIDE SEQUENCE [LARGE SCALE GENOMIC DNA]</scope>
    <source>
        <strain evidence="10">SpSt-61</strain>
    </source>
</reference>
<comment type="caution">
    <text evidence="10">The sequence shown here is derived from an EMBL/GenBank/DDBJ whole genome shotgun (WGS) entry which is preliminary data.</text>
</comment>
<dbReference type="Gene3D" id="3.40.50.150">
    <property type="entry name" value="Vaccinia Virus protein VP39"/>
    <property type="match status" value="1"/>
</dbReference>
<evidence type="ECO:0000256" key="4">
    <source>
        <dbReference type="ARBA" id="ARBA00022691"/>
    </source>
</evidence>
<dbReference type="PRINTS" id="PR00508">
    <property type="entry name" value="S21N4MTFRASE"/>
</dbReference>
<dbReference type="InterPro" id="IPR001091">
    <property type="entry name" value="RM_Methyltransferase"/>
</dbReference>
<feature type="domain" description="DNA methylase N-4/N-6" evidence="9">
    <location>
        <begin position="94"/>
        <end position="309"/>
    </location>
</feature>
<evidence type="ECO:0000256" key="1">
    <source>
        <dbReference type="ARBA" id="ARBA00010203"/>
    </source>
</evidence>
<gene>
    <name evidence="10" type="ORF">ENT78_01565</name>
</gene>
<dbReference type="EMBL" id="DSZZ01000076">
    <property type="protein sequence ID" value="HGU52214.1"/>
    <property type="molecule type" value="Genomic_DNA"/>
</dbReference>
<dbReference type="GO" id="GO:0032259">
    <property type="term" value="P:methylation"/>
    <property type="evidence" value="ECO:0007669"/>
    <property type="project" value="UniProtKB-KW"/>
</dbReference>
<evidence type="ECO:0000256" key="5">
    <source>
        <dbReference type="ARBA" id="ARBA00022747"/>
    </source>
</evidence>
<evidence type="ECO:0000256" key="7">
    <source>
        <dbReference type="ARBA" id="ARBA00049120"/>
    </source>
</evidence>
<protein>
    <recommendedName>
        <fullName evidence="8">Methyltransferase</fullName>
        <ecNumber evidence="8">2.1.1.-</ecNumber>
    </recommendedName>
</protein>
<dbReference type="GO" id="GO:0009307">
    <property type="term" value="P:DNA restriction-modification system"/>
    <property type="evidence" value="ECO:0007669"/>
    <property type="project" value="UniProtKB-KW"/>
</dbReference>
<dbReference type="InterPro" id="IPR029063">
    <property type="entry name" value="SAM-dependent_MTases_sf"/>
</dbReference>
<evidence type="ECO:0000256" key="3">
    <source>
        <dbReference type="ARBA" id="ARBA00022679"/>
    </source>
</evidence>
<dbReference type="InterPro" id="IPR002941">
    <property type="entry name" value="DNA_methylase_N4/N6"/>
</dbReference>
<evidence type="ECO:0000259" key="9">
    <source>
        <dbReference type="Pfam" id="PF01555"/>
    </source>
</evidence>
<organism evidence="10">
    <name type="scientific">Fervidobacterium pennivorans</name>
    <dbReference type="NCBI Taxonomy" id="93466"/>
    <lineage>
        <taxon>Bacteria</taxon>
        <taxon>Thermotogati</taxon>
        <taxon>Thermotogota</taxon>
        <taxon>Thermotogae</taxon>
        <taxon>Thermotogales</taxon>
        <taxon>Fervidobacteriaceae</taxon>
        <taxon>Fervidobacterium</taxon>
    </lineage>
</organism>
<dbReference type="GO" id="GO:0008170">
    <property type="term" value="F:N-methyltransferase activity"/>
    <property type="evidence" value="ECO:0007669"/>
    <property type="project" value="InterPro"/>
</dbReference>
<evidence type="ECO:0000256" key="8">
    <source>
        <dbReference type="RuleBase" id="RU362026"/>
    </source>
</evidence>
<keyword evidence="4" id="KW-0949">S-adenosyl-L-methionine</keyword>
<proteinExistence type="inferred from homology"/>
<accession>A0A7V4NER8</accession>
<keyword evidence="2 10" id="KW-0489">Methyltransferase</keyword>
<comment type="catalytic activity">
    <reaction evidence="7">
        <text>a 2'-deoxycytidine in DNA + S-adenosyl-L-methionine = an N(4)-methyl-2'-deoxycytidine in DNA + S-adenosyl-L-homocysteine + H(+)</text>
        <dbReference type="Rhea" id="RHEA:16857"/>
        <dbReference type="Rhea" id="RHEA-COMP:11369"/>
        <dbReference type="Rhea" id="RHEA-COMP:13674"/>
        <dbReference type="ChEBI" id="CHEBI:15378"/>
        <dbReference type="ChEBI" id="CHEBI:57856"/>
        <dbReference type="ChEBI" id="CHEBI:59789"/>
        <dbReference type="ChEBI" id="CHEBI:85452"/>
        <dbReference type="ChEBI" id="CHEBI:137933"/>
        <dbReference type="EC" id="2.1.1.113"/>
    </reaction>
</comment>
<sequence>MRYLKKTFVREKRIRLSEELIEKIEKICVETGESFNLVLNKVLERCVPLLEHEKIDKGFFYSSAKNEKFDFEGRIKIFQNDFLTVDLSEWIGKINLIVTSPPYNVGIEYGSHNDATSYDEYLMFTKLWLMKAFELLADDGRLCLNIPLDKNKNGLRSVYADIVAIAKDVGFKYQSTIIWNEQNISRRTAWGSWLSASAPYVIAPVETIVVMYKHQWRRRTIGISTITKEEFIDWTNGMWTFSGEKKTKIGHPAPFPIELPKRCIKLFSFKEDIVLDPFLGSGTTLIAAFREGRKGIGIEIDPNYTQLAIERLKKEVEQLSITELLEKKT</sequence>
<keyword evidence="6" id="KW-0238">DNA-binding</keyword>
<dbReference type="PANTHER" id="PTHR13370">
    <property type="entry name" value="RNA METHYLASE-RELATED"/>
    <property type="match status" value="1"/>
</dbReference>
<dbReference type="PANTHER" id="PTHR13370:SF24">
    <property type="entry name" value="TYPE III RESTRICTION-MODIFICATION ENZYME STYLTI MOD SUBUNIT"/>
    <property type="match status" value="1"/>
</dbReference>
<dbReference type="InterPro" id="IPR017985">
    <property type="entry name" value="MeTrfase_CN4_CS"/>
</dbReference>
<dbReference type="AlphaFoldDB" id="A0A7V4NER8"/>
<dbReference type="Pfam" id="PF01555">
    <property type="entry name" value="N6_N4_Mtase"/>
    <property type="match status" value="1"/>
</dbReference>